<evidence type="ECO:0000256" key="1">
    <source>
        <dbReference type="SAM" id="Phobius"/>
    </source>
</evidence>
<sequence>MKLTEIYNRIWSTRARDGIDKHVPASKNNRCSRAPRNNRILIYNCILVVLATMKICCQMPIGLLMASHNIKIKMLEANPTQKCLAIDCSGPLNLIRGFLLSQPNVVSELEKKLALFEDIVSINAPATPVIGGGPSNNESMREYIRKYKRVYNILFPYKLLKASDSPDMSNNAYSGTPSDSSYLSTFIRYNDFKFPLLASLFCLAEGAGPYIKIVSRNPDCLSDHSEYGSAHLHNMLDVSFLYANNVQIAQFYGPNKMILCLNNMAPPFIYEVIDFFNNAAQYDQLDFDEVLRNSPSLDKSSLEAMRYMFSPQCLIQMFIYDHFKDLITLTAFYNEVNKIFVLIQRLYSNVNLGEARNIFKEVPGSAPFIELSPTEVGMGYPNIFSAIQTVFSFNEPIPFSCMKERWFNYLFNNFEALTNNMGHSTSLTQISKTLFVLFGCFLYNPEMNNMNAEIDSYTPFSRYNLLKDVFNRSTSAEIISGWAWRYNTCIREGGFSSIKKYGLFTILDVWFAFMNILGVDGRVCLNSFIDILQSEKIEIATYTDILGSWLQNTFNWSSVGCENRVLEVKISNVSREMKDDRYFDLFCTLSLKYSYNNVESQITLNICPDKTTIIIEPSKLPIKDKDKETLLTYINSYMNYDPNILNNLFRLYLNDIIFTDTKKLTFITNRQEDIMSA</sequence>
<feature type="transmembrane region" description="Helical" evidence="1">
    <location>
        <begin position="40"/>
        <end position="66"/>
    </location>
</feature>
<keyword evidence="1" id="KW-1133">Transmembrane helix</keyword>
<gene>
    <name evidence="2" type="ORF">NESG_01969</name>
</gene>
<dbReference type="AlphaFoldDB" id="A0A086IZ82"/>
<keyword evidence="3" id="KW-1185">Reference proteome</keyword>
<comment type="caution">
    <text evidence="2">The sequence shown here is derived from an EMBL/GenBank/DDBJ whole genome shotgun (WGS) entry which is preliminary data.</text>
</comment>
<dbReference type="HOGENOM" id="CLU_406008_0_0_1"/>
<dbReference type="EMBL" id="AKIJ01000005">
    <property type="protein sequence ID" value="KFG25200.1"/>
    <property type="molecule type" value="Genomic_DNA"/>
</dbReference>
<reference evidence="2 3" key="1">
    <citation type="journal article" date="2014" name="Genome Announc.">
        <title>Genome Sequence of the Microsporidian Species Nematocida sp1 Strain ERTm6 (ATCC PRA-372).</title>
        <authorList>
            <person name="Bakowski M.A."/>
            <person name="Priest M."/>
            <person name="Young S."/>
            <person name="Cuomo C.A."/>
            <person name="Troemel E.R."/>
        </authorList>
    </citation>
    <scope>NUCLEOTIDE SEQUENCE [LARGE SCALE GENOMIC DNA]</scope>
    <source>
        <strain evidence="2 3">ERTm6</strain>
    </source>
</reference>
<dbReference type="RefSeq" id="XP_052903755.1">
    <property type="nucleotide sequence ID" value="XM_053049584.1"/>
</dbReference>
<evidence type="ECO:0000313" key="2">
    <source>
        <dbReference type="EMBL" id="KFG25200.1"/>
    </source>
</evidence>
<keyword evidence="1" id="KW-0472">Membrane</keyword>
<organism evidence="2 3">
    <name type="scientific">Nematocida ausubeli (strain ATCC PRA-371 / ERTm2)</name>
    <name type="common">Nematode killer fungus</name>
    <dbReference type="NCBI Taxonomy" id="1913371"/>
    <lineage>
        <taxon>Eukaryota</taxon>
        <taxon>Fungi</taxon>
        <taxon>Fungi incertae sedis</taxon>
        <taxon>Microsporidia</taxon>
        <taxon>Nematocida</taxon>
    </lineage>
</organism>
<dbReference type="Proteomes" id="UP000054524">
    <property type="component" value="Unassembled WGS sequence"/>
</dbReference>
<dbReference type="GeneID" id="77676942"/>
<keyword evidence="1" id="KW-0812">Transmembrane</keyword>
<accession>A0A086IZ82</accession>
<evidence type="ECO:0000313" key="3">
    <source>
        <dbReference type="Proteomes" id="UP000054524"/>
    </source>
</evidence>
<proteinExistence type="predicted"/>
<protein>
    <submittedName>
        <fullName evidence="2">Uncharacterized protein</fullName>
    </submittedName>
</protein>
<name>A0A086IZ82_NEMA1</name>